<accession>A0A0V0S5G0</accession>
<name>A0A0V0S5G0_9BILA</name>
<sequence length="203" mass="23856">MKLVPFATRVRMDVKAFPSRPSVPLLITNSQRRNSILFMTTVEYQWITSSEKFLFSRSRGHSQIAFPTVLMFFFVMQKSWQVYIKFFMSSTGSVKYCGYIEVRTGKWTAVCNAISSTSVIVFVRERNENVQDNTTQYLERVWFDYCSVHVSTVISHVSQQFRFLVFFIVAQWVVSVQWNYFYKLEYLSLNVVQVSLNGLKRCT</sequence>
<evidence type="ECO:0000313" key="1">
    <source>
        <dbReference type="EMBL" id="KRX21932.1"/>
    </source>
</evidence>
<evidence type="ECO:0000313" key="2">
    <source>
        <dbReference type="Proteomes" id="UP000054630"/>
    </source>
</evidence>
<comment type="caution">
    <text evidence="1">The sequence shown here is derived from an EMBL/GenBank/DDBJ whole genome shotgun (WGS) entry which is preliminary data.</text>
</comment>
<reference evidence="1 2" key="1">
    <citation type="submission" date="2015-01" db="EMBL/GenBank/DDBJ databases">
        <title>Evolution of Trichinella species and genotypes.</title>
        <authorList>
            <person name="Korhonen P.K."/>
            <person name="Edoardo P."/>
            <person name="Giuseppe L.R."/>
            <person name="Gasser R.B."/>
        </authorList>
    </citation>
    <scope>NUCLEOTIDE SEQUENCE [LARGE SCALE GENOMIC DNA]</scope>
    <source>
        <strain evidence="1">ISS37</strain>
    </source>
</reference>
<keyword evidence="2" id="KW-1185">Reference proteome</keyword>
<gene>
    <name evidence="1" type="ORF">T07_1552</name>
</gene>
<dbReference type="AlphaFoldDB" id="A0A0V0S5G0"/>
<dbReference type="Proteomes" id="UP000054630">
    <property type="component" value="Unassembled WGS sequence"/>
</dbReference>
<organism evidence="1 2">
    <name type="scientific">Trichinella nelsoni</name>
    <dbReference type="NCBI Taxonomy" id="6336"/>
    <lineage>
        <taxon>Eukaryota</taxon>
        <taxon>Metazoa</taxon>
        <taxon>Ecdysozoa</taxon>
        <taxon>Nematoda</taxon>
        <taxon>Enoplea</taxon>
        <taxon>Dorylaimia</taxon>
        <taxon>Trichinellida</taxon>
        <taxon>Trichinellidae</taxon>
        <taxon>Trichinella</taxon>
    </lineage>
</organism>
<dbReference type="OrthoDB" id="5926193at2759"/>
<dbReference type="EMBL" id="JYDL01000035">
    <property type="protein sequence ID" value="KRX21932.1"/>
    <property type="molecule type" value="Genomic_DNA"/>
</dbReference>
<protein>
    <submittedName>
        <fullName evidence="1">Uncharacterized protein</fullName>
    </submittedName>
</protein>
<proteinExistence type="predicted"/>